<dbReference type="GO" id="GO:0050918">
    <property type="term" value="P:positive chemotaxis"/>
    <property type="evidence" value="ECO:0007669"/>
    <property type="project" value="TreeGrafter"/>
</dbReference>
<dbReference type="GO" id="GO:0071978">
    <property type="term" value="P:bacterial-type flagellum-dependent swarming motility"/>
    <property type="evidence" value="ECO:0007669"/>
    <property type="project" value="TreeGrafter"/>
</dbReference>
<evidence type="ECO:0000256" key="6">
    <source>
        <dbReference type="ARBA" id="ARBA00022500"/>
    </source>
</evidence>
<keyword evidence="13" id="KW-0969">Cilium</keyword>
<dbReference type="InterPro" id="IPR036429">
    <property type="entry name" value="SpoA-like_sf"/>
</dbReference>
<evidence type="ECO:0000256" key="8">
    <source>
        <dbReference type="ARBA" id="ARBA00022779"/>
    </source>
</evidence>
<keyword evidence="13" id="KW-0282">Flagellum</keyword>
<dbReference type="InterPro" id="IPR001543">
    <property type="entry name" value="FliN-like_C"/>
</dbReference>
<evidence type="ECO:0000256" key="7">
    <source>
        <dbReference type="ARBA" id="ARBA00022519"/>
    </source>
</evidence>
<dbReference type="GO" id="GO:0009425">
    <property type="term" value="C:bacterial-type flagellum basal body"/>
    <property type="evidence" value="ECO:0007669"/>
    <property type="project" value="UniProtKB-SubCell"/>
</dbReference>
<dbReference type="Gene3D" id="3.40.1550.10">
    <property type="entry name" value="CheC-like"/>
    <property type="match status" value="1"/>
</dbReference>
<dbReference type="Proteomes" id="UP001139477">
    <property type="component" value="Unassembled WGS sequence"/>
</dbReference>
<gene>
    <name evidence="13" type="ORF">NHG85_03820</name>
</gene>
<proteinExistence type="inferred from homology"/>
<evidence type="ECO:0000256" key="1">
    <source>
        <dbReference type="ARBA" id="ARBA00004117"/>
    </source>
</evidence>
<comment type="caution">
    <text evidence="13">The sequence shown here is derived from an EMBL/GenBank/DDBJ whole genome shotgun (WGS) entry which is preliminary data.</text>
</comment>
<comment type="similarity">
    <text evidence="3">Belongs to the FliM family.</text>
</comment>
<keyword evidence="7" id="KW-0997">Cell inner membrane</keyword>
<dbReference type="AlphaFoldDB" id="A0A9X2FN00"/>
<name>A0A9X2FN00_9RHOB</name>
<evidence type="ECO:0000256" key="3">
    <source>
        <dbReference type="ARBA" id="ARBA00011049"/>
    </source>
</evidence>
<dbReference type="PANTHER" id="PTHR30034">
    <property type="entry name" value="FLAGELLAR MOTOR SWITCH PROTEIN FLIM"/>
    <property type="match status" value="1"/>
</dbReference>
<evidence type="ECO:0000256" key="2">
    <source>
        <dbReference type="ARBA" id="ARBA00004417"/>
    </source>
</evidence>
<evidence type="ECO:0000259" key="12">
    <source>
        <dbReference type="Pfam" id="PF01052"/>
    </source>
</evidence>
<dbReference type="GO" id="GO:0005886">
    <property type="term" value="C:plasma membrane"/>
    <property type="evidence" value="ECO:0007669"/>
    <property type="project" value="UniProtKB-SubCell"/>
</dbReference>
<dbReference type="PANTHER" id="PTHR30034:SF3">
    <property type="entry name" value="FLAGELLAR MOTOR SWITCH PROTEIN FLIM"/>
    <property type="match status" value="1"/>
</dbReference>
<dbReference type="Pfam" id="PF01052">
    <property type="entry name" value="FliMN_C"/>
    <property type="match status" value="1"/>
</dbReference>
<evidence type="ECO:0000256" key="9">
    <source>
        <dbReference type="ARBA" id="ARBA00023136"/>
    </source>
</evidence>
<dbReference type="SUPFAM" id="SSF103039">
    <property type="entry name" value="CheC-like"/>
    <property type="match status" value="1"/>
</dbReference>
<sequence length="318" mass="34300">MNQRTLREPEGGLPDGSIEEQIIQMASLSYERLPLLEAIFDRFALALGSVFKSYTTMPSEAVLTSFDYLPCGAALEGIGAPALTAVARAEPWDGRIGLAMSPELLFSVLEVMLGGRSGDSRPWTPRSFTAIERRFGQRLAELVLGELEPAFEPVGGVRFRVDHLESAPNNAVLAPPHAAAVRITLKVSFEGRGGTLDFVIPDSALENVRPLLSQSFPGGELASDSGWREAVSRSIEGSEARITAVLHEMRIGLRTVLDWAPGDVIDLGVDMDHEATVSCNGQAMFRAAMGRRKNGAVALRVTDDLGEQEEERAGDPAD</sequence>
<reference evidence="13" key="1">
    <citation type="submission" date="2022-06" db="EMBL/GenBank/DDBJ databases">
        <title>Limimaricola sediminis sp. nov., isolated from an intertidal sediment.</title>
        <authorList>
            <person name="Shao X."/>
        </authorList>
    </citation>
    <scope>NUCLEOTIDE SEQUENCE</scope>
    <source>
        <strain evidence="13">ASW11-118</strain>
    </source>
</reference>
<dbReference type="EMBL" id="JAMYXC010000048">
    <property type="protein sequence ID" value="MCP1167666.1"/>
    <property type="molecule type" value="Genomic_DNA"/>
</dbReference>
<dbReference type="RefSeq" id="WP_253329992.1">
    <property type="nucleotide sequence ID" value="NZ_JAMYXC010000048.1"/>
</dbReference>
<dbReference type="Pfam" id="PF02154">
    <property type="entry name" value="FliM"/>
    <property type="match status" value="1"/>
</dbReference>
<accession>A0A9X2FN00</accession>
<evidence type="ECO:0000256" key="5">
    <source>
        <dbReference type="ARBA" id="ARBA00022475"/>
    </source>
</evidence>
<dbReference type="InterPro" id="IPR001689">
    <property type="entry name" value="Flag_FliM"/>
</dbReference>
<keyword evidence="5" id="KW-1003">Cell membrane</keyword>
<organism evidence="13 14">
    <name type="scientific">Limimaricola litoreus</name>
    <dbReference type="NCBI Taxonomy" id="2955316"/>
    <lineage>
        <taxon>Bacteria</taxon>
        <taxon>Pseudomonadati</taxon>
        <taxon>Pseudomonadota</taxon>
        <taxon>Alphaproteobacteria</taxon>
        <taxon>Rhodobacterales</taxon>
        <taxon>Paracoccaceae</taxon>
        <taxon>Limimaricola</taxon>
    </lineage>
</organism>
<keyword evidence="13" id="KW-0966">Cell projection</keyword>
<keyword evidence="14" id="KW-1185">Reference proteome</keyword>
<dbReference type="InterPro" id="IPR028976">
    <property type="entry name" value="CheC-like_sf"/>
</dbReference>
<dbReference type="SUPFAM" id="SSF101801">
    <property type="entry name" value="Surface presentation of antigens (SPOA)"/>
    <property type="match status" value="1"/>
</dbReference>
<keyword evidence="10" id="KW-0975">Bacterial flagellum</keyword>
<feature type="domain" description="Flagellar motor switch protein FliN-like C-terminal" evidence="12">
    <location>
        <begin position="235"/>
        <end position="303"/>
    </location>
</feature>
<evidence type="ECO:0000313" key="14">
    <source>
        <dbReference type="Proteomes" id="UP001139477"/>
    </source>
</evidence>
<evidence type="ECO:0000256" key="10">
    <source>
        <dbReference type="ARBA" id="ARBA00023143"/>
    </source>
</evidence>
<dbReference type="Gene3D" id="2.30.330.10">
    <property type="entry name" value="SpoA-like"/>
    <property type="match status" value="1"/>
</dbReference>
<dbReference type="CDD" id="cd17908">
    <property type="entry name" value="FliM"/>
    <property type="match status" value="1"/>
</dbReference>
<keyword evidence="6" id="KW-0145">Chemotaxis</keyword>
<keyword evidence="9" id="KW-0472">Membrane</keyword>
<keyword evidence="8" id="KW-0283">Flagellar rotation</keyword>
<dbReference type="GO" id="GO:0003774">
    <property type="term" value="F:cytoskeletal motor activity"/>
    <property type="evidence" value="ECO:0007669"/>
    <property type="project" value="InterPro"/>
</dbReference>
<comment type="function">
    <text evidence="11">FliM is one of three proteins (FliG, FliN, FliM) that forms the rotor-mounted switch complex (C ring), located at the base of the basal body. This complex interacts with the CheY and CheZ chemotaxis proteins, in addition to contacting components of the motor that determine the direction of flagellar rotation.</text>
</comment>
<protein>
    <recommendedName>
        <fullName evidence="4">Flagellar motor switch protein FliM</fullName>
    </recommendedName>
</protein>
<evidence type="ECO:0000313" key="13">
    <source>
        <dbReference type="EMBL" id="MCP1167666.1"/>
    </source>
</evidence>
<comment type="subcellular location">
    <subcellularLocation>
        <location evidence="1">Bacterial flagellum basal body</location>
    </subcellularLocation>
    <subcellularLocation>
        <location evidence="2">Cell inner membrane</location>
        <topology evidence="2">Peripheral membrane protein</topology>
    </subcellularLocation>
</comment>
<evidence type="ECO:0000256" key="4">
    <source>
        <dbReference type="ARBA" id="ARBA00021898"/>
    </source>
</evidence>
<evidence type="ECO:0000256" key="11">
    <source>
        <dbReference type="ARBA" id="ARBA00025044"/>
    </source>
</evidence>